<dbReference type="Proteomes" id="UP000825935">
    <property type="component" value="Chromosome 30"/>
</dbReference>
<reference evidence="4" key="1">
    <citation type="submission" date="2021-08" db="EMBL/GenBank/DDBJ databases">
        <title>WGS assembly of Ceratopteris richardii.</title>
        <authorList>
            <person name="Marchant D.B."/>
            <person name="Chen G."/>
            <person name="Jenkins J."/>
            <person name="Shu S."/>
            <person name="Leebens-Mack J."/>
            <person name="Grimwood J."/>
            <person name="Schmutz J."/>
            <person name="Soltis P."/>
            <person name="Soltis D."/>
            <person name="Chen Z.-H."/>
        </authorList>
    </citation>
    <scope>NUCLEOTIDE SEQUENCE</scope>
    <source>
        <strain evidence="4">Whitten #5841</strain>
        <tissue evidence="4">Leaf</tissue>
    </source>
</reference>
<keyword evidence="5" id="KW-1185">Reference proteome</keyword>
<organism evidence="4 5">
    <name type="scientific">Ceratopteris richardii</name>
    <name type="common">Triangle waterfern</name>
    <dbReference type="NCBI Taxonomy" id="49495"/>
    <lineage>
        <taxon>Eukaryota</taxon>
        <taxon>Viridiplantae</taxon>
        <taxon>Streptophyta</taxon>
        <taxon>Embryophyta</taxon>
        <taxon>Tracheophyta</taxon>
        <taxon>Polypodiopsida</taxon>
        <taxon>Polypodiidae</taxon>
        <taxon>Polypodiales</taxon>
        <taxon>Pteridineae</taxon>
        <taxon>Pteridaceae</taxon>
        <taxon>Parkerioideae</taxon>
        <taxon>Ceratopteris</taxon>
    </lineage>
</organism>
<evidence type="ECO:0000313" key="4">
    <source>
        <dbReference type="EMBL" id="KAH7290357.1"/>
    </source>
</evidence>
<evidence type="ECO:0000313" key="5">
    <source>
        <dbReference type="Proteomes" id="UP000825935"/>
    </source>
</evidence>
<dbReference type="OrthoDB" id="9995306at2759"/>
<proteinExistence type="inferred from homology"/>
<comment type="caution">
    <text evidence="4">The sequence shown here is derived from an EMBL/GenBank/DDBJ whole genome shotgun (WGS) entry which is preliminary data.</text>
</comment>
<evidence type="ECO:0000256" key="2">
    <source>
        <dbReference type="ARBA" id="ARBA00008837"/>
    </source>
</evidence>
<comment type="pathway">
    <text evidence="1">tRNA modification; 5-methoxycarbonylmethyl-2-thiouridine-tRNA biosynthesis.</text>
</comment>
<dbReference type="GO" id="GO:0033588">
    <property type="term" value="C:elongator holoenzyme complex"/>
    <property type="evidence" value="ECO:0007669"/>
    <property type="project" value="InterPro"/>
</dbReference>
<accession>A0A8T2R2Y2</accession>
<protein>
    <recommendedName>
        <fullName evidence="6">Elongator complex protein 6</fullName>
    </recommendedName>
</protein>
<dbReference type="Gene3D" id="3.40.50.300">
    <property type="entry name" value="P-loop containing nucleotide triphosphate hydrolases"/>
    <property type="match status" value="1"/>
</dbReference>
<sequence>MLDDVLGWGGTLPRNRVLLVKDTVAASASFLLLYLLKKILATPDSLVIFVGLKEPFSHYSRIARKQGCNLAMHQDHGSLVYIDLLSKTILEHSSLPTDAAVINEGNKLILLFQKFIRILKEQPGRNTWIIIDDISLIEVIAQGNNAHVRDFLHYCRTLATDQQICSLLLLTHLDAYEDIDETMMANHLELLSDTVINVVPLVTGQAVDVHGQVIVEHKVPCNVNPNTCMDGFQNSRGYGLHYKLMENTVQFFTPGKHV</sequence>
<keyword evidence="3" id="KW-0934">Plastid</keyword>
<dbReference type="PANTHER" id="PTHR16184">
    <property type="entry name" value="ELONGATOR COMPLEX PROTEIN 6"/>
    <property type="match status" value="1"/>
</dbReference>
<evidence type="ECO:0000256" key="1">
    <source>
        <dbReference type="ARBA" id="ARBA00005043"/>
    </source>
</evidence>
<dbReference type="PANTHER" id="PTHR16184:SF6">
    <property type="entry name" value="ELONGATOR COMPLEX PROTEIN 6"/>
    <property type="match status" value="1"/>
</dbReference>
<dbReference type="InterPro" id="IPR018627">
    <property type="entry name" value="ELP6"/>
</dbReference>
<dbReference type="OMA" id="MFTELNS"/>
<evidence type="ECO:0008006" key="6">
    <source>
        <dbReference type="Google" id="ProtNLM"/>
    </source>
</evidence>
<gene>
    <name evidence="4" type="ORF">KP509_30G044400</name>
</gene>
<dbReference type="Pfam" id="PF09807">
    <property type="entry name" value="ELP6"/>
    <property type="match status" value="1"/>
</dbReference>
<comment type="similarity">
    <text evidence="2">Belongs to the ELP6 family.</text>
</comment>
<evidence type="ECO:0000256" key="3">
    <source>
        <dbReference type="ARBA" id="ARBA00022528"/>
    </source>
</evidence>
<dbReference type="GO" id="GO:0002098">
    <property type="term" value="P:tRNA wobble uridine modification"/>
    <property type="evidence" value="ECO:0007669"/>
    <property type="project" value="InterPro"/>
</dbReference>
<dbReference type="InterPro" id="IPR027417">
    <property type="entry name" value="P-loop_NTPase"/>
</dbReference>
<dbReference type="EMBL" id="CM035435">
    <property type="protein sequence ID" value="KAH7290357.1"/>
    <property type="molecule type" value="Genomic_DNA"/>
</dbReference>
<name>A0A8T2R2Y2_CERRI</name>
<dbReference type="AlphaFoldDB" id="A0A8T2R2Y2"/>
<keyword evidence="3" id="KW-0150">Chloroplast</keyword>